<evidence type="ECO:0000256" key="3">
    <source>
        <dbReference type="ARBA" id="ARBA00022679"/>
    </source>
</evidence>
<comment type="similarity">
    <text evidence="1">Belongs to the glycosyltransferase 2 family.</text>
</comment>
<evidence type="ECO:0000256" key="2">
    <source>
        <dbReference type="ARBA" id="ARBA00022676"/>
    </source>
</evidence>
<evidence type="ECO:0000256" key="1">
    <source>
        <dbReference type="ARBA" id="ARBA00006739"/>
    </source>
</evidence>
<keyword evidence="4" id="KW-1133">Transmembrane helix</keyword>
<dbReference type="PANTHER" id="PTHR43630">
    <property type="entry name" value="POLY-BETA-1,6-N-ACETYL-D-GLUCOSAMINE SYNTHASE"/>
    <property type="match status" value="1"/>
</dbReference>
<dbReference type="RefSeq" id="WP_023569316.1">
    <property type="nucleotide sequence ID" value="NZ_AVBI01000001.1"/>
</dbReference>
<comment type="caution">
    <text evidence="6">The sequence shown here is derived from an EMBL/GenBank/DDBJ whole genome shotgun (WGS) entry which is preliminary data.</text>
</comment>
<keyword evidence="4" id="KW-0812">Transmembrane</keyword>
<dbReference type="OrthoDB" id="9805625at2"/>
<dbReference type="AlphaFoldDB" id="V6S602"/>
<dbReference type="CDD" id="cd04192">
    <property type="entry name" value="GT_2_like_e"/>
    <property type="match status" value="1"/>
</dbReference>
<feature type="transmembrane region" description="Helical" evidence="4">
    <location>
        <begin position="342"/>
        <end position="365"/>
    </location>
</feature>
<keyword evidence="7" id="KW-1185">Reference proteome</keyword>
<feature type="transmembrane region" description="Helical" evidence="4">
    <location>
        <begin position="313"/>
        <end position="330"/>
    </location>
</feature>
<reference evidence="6 7" key="1">
    <citation type="journal article" date="2015" name="Stand. Genomic Sci.">
        <title>Genomic Encyclopedia of Bacterial and Archaeal Type Strains, Phase III: the genomes of soil and plant-associated and newly described type strains.</title>
        <authorList>
            <person name="Whitman W.B."/>
            <person name="Woyke T."/>
            <person name="Klenk H.P."/>
            <person name="Zhou Y."/>
            <person name="Lilburn T.G."/>
            <person name="Beck B.J."/>
            <person name="De Vos P."/>
            <person name="Vandamme P."/>
            <person name="Eisen J.A."/>
            <person name="Garrity G."/>
            <person name="Hugenholtz P."/>
            <person name="Kyrpides N.C."/>
        </authorList>
    </citation>
    <scope>NUCLEOTIDE SEQUENCE [LARGE SCALE GENOMIC DNA]</scope>
    <source>
        <strain evidence="6 7">CGMCC 1.7270</strain>
    </source>
</reference>
<dbReference type="Proteomes" id="UP000319848">
    <property type="component" value="Unassembled WGS sequence"/>
</dbReference>
<sequence length="376" mass="43128">MEIVNLLFVLIFINYVFFIGLLIWGFSKVKSFQQTDSGNKIGFSIVIPFRNEEHNLPDLLESLTKLNYPKEHFEIIFVDDASKDNSARVINNWRMENPWIHLTILDNVRISKSPKKDAITRAVMIAKHPWIITTDADCVVQPEWLSVYDAYIKVNASAEMIAGAVKFPTKGFLLSHFQQMDMLSLQGASIGSFGLEEAFMCNGANFAYTKTLFSDLKGFHGNNHIASGDDVFLLQKAIANFPEKVRYLKNQEAIVTTKPEKSWLKLFKQRVRWASKATAYESDFAKGLAILVFLANFTLLCGLVLSFFNLMQIQFLITLLFVKFIVDFILMYQANRFLKMRMYSVVVSSLIYPFFSTLVALYSLIGGFEWKRENIR</sequence>
<evidence type="ECO:0000313" key="6">
    <source>
        <dbReference type="EMBL" id="TWI12812.1"/>
    </source>
</evidence>
<feature type="domain" description="Glycosyltransferase 2-like" evidence="5">
    <location>
        <begin position="44"/>
        <end position="213"/>
    </location>
</feature>
<feature type="transmembrane region" description="Helical" evidence="4">
    <location>
        <begin position="288"/>
        <end position="307"/>
    </location>
</feature>
<keyword evidence="4" id="KW-0472">Membrane</keyword>
<keyword evidence="3 6" id="KW-0808">Transferase</keyword>
<gene>
    <name evidence="6" type="ORF">IP98_01283</name>
</gene>
<proteinExistence type="inferred from homology"/>
<accession>V6S602</accession>
<dbReference type="Gene3D" id="3.90.550.10">
    <property type="entry name" value="Spore Coat Polysaccharide Biosynthesis Protein SpsA, Chain A"/>
    <property type="match status" value="1"/>
</dbReference>
<dbReference type="InterPro" id="IPR001173">
    <property type="entry name" value="Glyco_trans_2-like"/>
</dbReference>
<dbReference type="GO" id="GO:0016757">
    <property type="term" value="F:glycosyltransferase activity"/>
    <property type="evidence" value="ECO:0007669"/>
    <property type="project" value="UniProtKB-KW"/>
</dbReference>
<dbReference type="EMBL" id="VLKQ01000005">
    <property type="protein sequence ID" value="TWI12812.1"/>
    <property type="molecule type" value="Genomic_DNA"/>
</dbReference>
<dbReference type="STRING" id="1341154.FCR2A7T_01210"/>
<dbReference type="InterPro" id="IPR029044">
    <property type="entry name" value="Nucleotide-diphossugar_trans"/>
</dbReference>
<feature type="transmembrane region" description="Helical" evidence="4">
    <location>
        <begin position="6"/>
        <end position="26"/>
    </location>
</feature>
<name>V6S602_9FLAO</name>
<evidence type="ECO:0000256" key="4">
    <source>
        <dbReference type="SAM" id="Phobius"/>
    </source>
</evidence>
<dbReference type="Pfam" id="PF00535">
    <property type="entry name" value="Glycos_transf_2"/>
    <property type="match status" value="1"/>
</dbReference>
<dbReference type="PANTHER" id="PTHR43630:SF1">
    <property type="entry name" value="POLY-BETA-1,6-N-ACETYL-D-GLUCOSAMINE SYNTHASE"/>
    <property type="match status" value="1"/>
</dbReference>
<evidence type="ECO:0000259" key="5">
    <source>
        <dbReference type="Pfam" id="PF00535"/>
    </source>
</evidence>
<dbReference type="SUPFAM" id="SSF53448">
    <property type="entry name" value="Nucleotide-diphospho-sugar transferases"/>
    <property type="match status" value="1"/>
</dbReference>
<organism evidence="6 7">
    <name type="scientific">Flavobacterium cauense R2A-7</name>
    <dbReference type="NCBI Taxonomy" id="1341154"/>
    <lineage>
        <taxon>Bacteria</taxon>
        <taxon>Pseudomonadati</taxon>
        <taxon>Bacteroidota</taxon>
        <taxon>Flavobacteriia</taxon>
        <taxon>Flavobacteriales</taxon>
        <taxon>Flavobacteriaceae</taxon>
        <taxon>Flavobacterium</taxon>
    </lineage>
</organism>
<evidence type="ECO:0000313" key="7">
    <source>
        <dbReference type="Proteomes" id="UP000319848"/>
    </source>
</evidence>
<keyword evidence="2" id="KW-0328">Glycosyltransferase</keyword>
<protein>
    <submittedName>
        <fullName evidence="6">Cellulose synthase/poly-beta-1,6-N-acetylglucosamine synthase-like glycosyltransferase</fullName>
    </submittedName>
</protein>